<evidence type="ECO:0000256" key="2">
    <source>
        <dbReference type="ARBA" id="ARBA00010701"/>
    </source>
</evidence>
<keyword evidence="7" id="KW-0325">Glycoprotein</keyword>
<dbReference type="PIRSF" id="PIRSF000862">
    <property type="entry name" value="Steryl_ester_lip"/>
    <property type="match status" value="1"/>
</dbReference>
<evidence type="ECO:0000313" key="14">
    <source>
        <dbReference type="Proteomes" id="UP001175271"/>
    </source>
</evidence>
<keyword evidence="3 11" id="KW-0732">Signal</keyword>
<feature type="domain" description="Partial AB-hydrolase lipase" evidence="12">
    <location>
        <begin position="27"/>
        <end position="90"/>
    </location>
</feature>
<dbReference type="EMBL" id="JAUCMV010000003">
    <property type="protein sequence ID" value="KAK0412032.1"/>
    <property type="molecule type" value="Genomic_DNA"/>
</dbReference>
<keyword evidence="6" id="KW-0443">Lipid metabolism</keyword>
<dbReference type="GO" id="GO:0016788">
    <property type="term" value="F:hydrolase activity, acting on ester bonds"/>
    <property type="evidence" value="ECO:0007669"/>
    <property type="project" value="InterPro"/>
</dbReference>
<dbReference type="InterPro" id="IPR006693">
    <property type="entry name" value="AB_hydrolase_lipase"/>
</dbReference>
<dbReference type="Proteomes" id="UP001175271">
    <property type="component" value="Unassembled WGS sequence"/>
</dbReference>
<evidence type="ECO:0000259" key="12">
    <source>
        <dbReference type="Pfam" id="PF04083"/>
    </source>
</evidence>
<keyword evidence="8" id="KW-0458">Lysosome</keyword>
<comment type="subcellular location">
    <subcellularLocation>
        <location evidence="1">Lysosome lumen</location>
    </subcellularLocation>
</comment>
<dbReference type="InterPro" id="IPR029058">
    <property type="entry name" value="AB_hydrolase_fold"/>
</dbReference>
<feature type="active site" description="Nucleophile" evidence="10">
    <location>
        <position position="165"/>
    </location>
</feature>
<keyword evidence="4 9" id="KW-0378">Hydrolase</keyword>
<dbReference type="InterPro" id="IPR025483">
    <property type="entry name" value="Lipase_euk"/>
</dbReference>
<sequence length="404" mass="45953">MFSAFLLATLVAVATARLDPETQMTTVEIINHWGYPSQTVYVTTEDDYVIELHHIPYGKQNGPPAENETRPVVFLQHGLDCSSSNWVVNLPHQSAGFMFADAGYDVWLGNVRGNTYGKKHKTMNPRSEKFWEYSFDEHVKYDLTAMIDTVLNITKQEQVYYVAHSQGTLTMFAKLADDPKFGAKIKKFFALAPVSTVKHIRGFFDVVAHTLYPLIDGFSKIFGSGEFLPSNWLMKLVADTICNGPFIGRHICNNVMFLIAGPDSKQLNITRTAVYVSHTPAGTSTQNALHWAQMVLSGKMQKYDYESHSKNRKHYGMSKPPMYDITNVDVDTYLYWSELDWLADGKDVRSHILPNLNPKILKENNQLKDFNHMDFIWGLRAADEIYKPIMKIIDADFQKNNTSA</sequence>
<evidence type="ECO:0000256" key="3">
    <source>
        <dbReference type="ARBA" id="ARBA00022729"/>
    </source>
</evidence>
<evidence type="ECO:0000256" key="7">
    <source>
        <dbReference type="ARBA" id="ARBA00023180"/>
    </source>
</evidence>
<evidence type="ECO:0000313" key="13">
    <source>
        <dbReference type="EMBL" id="KAK0412032.1"/>
    </source>
</evidence>
<evidence type="ECO:0000256" key="10">
    <source>
        <dbReference type="PIRSR" id="PIRSR000862-1"/>
    </source>
</evidence>
<evidence type="ECO:0000256" key="1">
    <source>
        <dbReference type="ARBA" id="ARBA00004227"/>
    </source>
</evidence>
<dbReference type="AlphaFoldDB" id="A0AA39HW89"/>
<protein>
    <recommendedName>
        <fullName evidence="9">Lipase</fullName>
    </recommendedName>
</protein>
<gene>
    <name evidence="13" type="ORF">QR680_005992</name>
</gene>
<dbReference type="Pfam" id="PF04083">
    <property type="entry name" value="Abhydro_lipase"/>
    <property type="match status" value="1"/>
</dbReference>
<evidence type="ECO:0000256" key="9">
    <source>
        <dbReference type="PIRNR" id="PIRNR000862"/>
    </source>
</evidence>
<evidence type="ECO:0000256" key="6">
    <source>
        <dbReference type="ARBA" id="ARBA00023098"/>
    </source>
</evidence>
<evidence type="ECO:0000256" key="5">
    <source>
        <dbReference type="ARBA" id="ARBA00022963"/>
    </source>
</evidence>
<accession>A0AA39HW89</accession>
<evidence type="ECO:0000256" key="8">
    <source>
        <dbReference type="ARBA" id="ARBA00023228"/>
    </source>
</evidence>
<keyword evidence="14" id="KW-1185">Reference proteome</keyword>
<comment type="caution">
    <text evidence="13">The sequence shown here is derived from an EMBL/GenBank/DDBJ whole genome shotgun (WGS) entry which is preliminary data.</text>
</comment>
<proteinExistence type="inferred from homology"/>
<dbReference type="FunFam" id="3.40.50.1820:FF:000021">
    <property type="entry name" value="Lipase"/>
    <property type="match status" value="1"/>
</dbReference>
<dbReference type="GO" id="GO:0043202">
    <property type="term" value="C:lysosomal lumen"/>
    <property type="evidence" value="ECO:0007669"/>
    <property type="project" value="UniProtKB-SubCell"/>
</dbReference>
<keyword evidence="5 9" id="KW-0442">Lipid degradation</keyword>
<dbReference type="PANTHER" id="PTHR11005">
    <property type="entry name" value="LYSOSOMAL ACID LIPASE-RELATED"/>
    <property type="match status" value="1"/>
</dbReference>
<organism evidence="13 14">
    <name type="scientific">Steinernema hermaphroditum</name>
    <dbReference type="NCBI Taxonomy" id="289476"/>
    <lineage>
        <taxon>Eukaryota</taxon>
        <taxon>Metazoa</taxon>
        <taxon>Ecdysozoa</taxon>
        <taxon>Nematoda</taxon>
        <taxon>Chromadorea</taxon>
        <taxon>Rhabditida</taxon>
        <taxon>Tylenchina</taxon>
        <taxon>Panagrolaimomorpha</taxon>
        <taxon>Strongyloidoidea</taxon>
        <taxon>Steinernematidae</taxon>
        <taxon>Steinernema</taxon>
    </lineage>
</organism>
<feature type="active site" description="Charge relay system" evidence="10">
    <location>
        <position position="340"/>
    </location>
</feature>
<feature type="signal peptide" evidence="11">
    <location>
        <begin position="1"/>
        <end position="16"/>
    </location>
</feature>
<name>A0AA39HW89_9BILA</name>
<dbReference type="SUPFAM" id="SSF53474">
    <property type="entry name" value="alpha/beta-Hydrolases"/>
    <property type="match status" value="1"/>
</dbReference>
<evidence type="ECO:0000256" key="11">
    <source>
        <dbReference type="SAM" id="SignalP"/>
    </source>
</evidence>
<dbReference type="GO" id="GO:0016042">
    <property type="term" value="P:lipid catabolic process"/>
    <property type="evidence" value="ECO:0007669"/>
    <property type="project" value="UniProtKB-KW"/>
</dbReference>
<comment type="similarity">
    <text evidence="2 9">Belongs to the AB hydrolase superfamily. Lipase family.</text>
</comment>
<evidence type="ECO:0000256" key="4">
    <source>
        <dbReference type="ARBA" id="ARBA00022801"/>
    </source>
</evidence>
<dbReference type="Gene3D" id="3.40.50.1820">
    <property type="entry name" value="alpha/beta hydrolase"/>
    <property type="match status" value="1"/>
</dbReference>
<feature type="active site" description="Charge relay system" evidence="10">
    <location>
        <position position="372"/>
    </location>
</feature>
<reference evidence="13" key="1">
    <citation type="submission" date="2023-06" db="EMBL/GenBank/DDBJ databases">
        <title>Genomic analysis of the entomopathogenic nematode Steinernema hermaphroditum.</title>
        <authorList>
            <person name="Schwarz E.M."/>
            <person name="Heppert J.K."/>
            <person name="Baniya A."/>
            <person name="Schwartz H.T."/>
            <person name="Tan C.-H."/>
            <person name="Antoshechkin I."/>
            <person name="Sternberg P.W."/>
            <person name="Goodrich-Blair H."/>
            <person name="Dillman A.R."/>
        </authorList>
    </citation>
    <scope>NUCLEOTIDE SEQUENCE</scope>
    <source>
        <strain evidence="13">PS9179</strain>
        <tissue evidence="13">Whole animal</tissue>
    </source>
</reference>
<feature type="chain" id="PRO_5041307883" description="Lipase" evidence="11">
    <location>
        <begin position="17"/>
        <end position="404"/>
    </location>
</feature>